<keyword evidence="4" id="KW-1185">Reference proteome</keyword>
<dbReference type="SMART" id="SM00293">
    <property type="entry name" value="PWWP"/>
    <property type="match status" value="1"/>
</dbReference>
<dbReference type="PANTHER" id="PTHR42851">
    <property type="entry name" value="ALDOLASE-RELATED"/>
    <property type="match status" value="1"/>
</dbReference>
<accession>A0A445F7M9</accession>
<dbReference type="Pfam" id="PF00855">
    <property type="entry name" value="PWWP"/>
    <property type="match status" value="1"/>
</dbReference>
<dbReference type="SUPFAM" id="SSF63748">
    <property type="entry name" value="Tudor/PWWP/MBT"/>
    <property type="match status" value="1"/>
</dbReference>
<dbReference type="Gene3D" id="2.30.30.140">
    <property type="match status" value="1"/>
</dbReference>
<dbReference type="EMBL" id="QZWG01000020">
    <property type="protein sequence ID" value="RZB44828.1"/>
    <property type="molecule type" value="Genomic_DNA"/>
</dbReference>
<feature type="region of interest" description="Disordered" evidence="1">
    <location>
        <begin position="520"/>
        <end position="549"/>
    </location>
</feature>
<dbReference type="InterPro" id="IPR053063">
    <property type="entry name" value="PWWP_domain_containing_PDP"/>
</dbReference>
<feature type="compositionally biased region" description="Basic residues" evidence="1">
    <location>
        <begin position="226"/>
        <end position="238"/>
    </location>
</feature>
<evidence type="ECO:0000259" key="2">
    <source>
        <dbReference type="PROSITE" id="PS50812"/>
    </source>
</evidence>
<feature type="domain" description="PWWP" evidence="2">
    <location>
        <begin position="261"/>
        <end position="310"/>
    </location>
</feature>
<feature type="region of interest" description="Disordered" evidence="1">
    <location>
        <begin position="473"/>
        <end position="492"/>
    </location>
</feature>
<dbReference type="Proteomes" id="UP000289340">
    <property type="component" value="Chromosome 20"/>
</dbReference>
<dbReference type="EMBL" id="QZWG01000020">
    <property type="protein sequence ID" value="RZB44832.1"/>
    <property type="molecule type" value="Genomic_DNA"/>
</dbReference>
<feature type="compositionally biased region" description="Basic and acidic residues" evidence="1">
    <location>
        <begin position="744"/>
        <end position="755"/>
    </location>
</feature>
<dbReference type="CDD" id="cd05162">
    <property type="entry name" value="PWWP"/>
    <property type="match status" value="1"/>
</dbReference>
<proteinExistence type="predicted"/>
<dbReference type="PANTHER" id="PTHR42851:SF23">
    <property type="entry name" value="PWWP DOMAIN PROTEIN"/>
    <property type="match status" value="1"/>
</dbReference>
<dbReference type="EMBL" id="QZWG01000020">
    <property type="protein sequence ID" value="RZB44825.1"/>
    <property type="molecule type" value="Genomic_DNA"/>
</dbReference>
<reference evidence="3 4" key="1">
    <citation type="submission" date="2018-09" db="EMBL/GenBank/DDBJ databases">
        <title>A high-quality reference genome of wild soybean provides a powerful tool to mine soybean genomes.</title>
        <authorList>
            <person name="Xie M."/>
            <person name="Chung C.Y.L."/>
            <person name="Li M.-W."/>
            <person name="Wong F.-L."/>
            <person name="Chan T.-F."/>
            <person name="Lam H.-M."/>
        </authorList>
    </citation>
    <scope>NUCLEOTIDE SEQUENCE [LARGE SCALE GENOMIC DNA]</scope>
    <source>
        <strain evidence="4">cv. W05</strain>
        <tissue evidence="3">Hypocotyl of etiolated seedlings</tissue>
    </source>
</reference>
<dbReference type="EMBL" id="QZWG01000020">
    <property type="protein sequence ID" value="RZB44831.1"/>
    <property type="molecule type" value="Genomic_DNA"/>
</dbReference>
<feature type="region of interest" description="Disordered" evidence="1">
    <location>
        <begin position="697"/>
        <end position="755"/>
    </location>
</feature>
<sequence>MDGERETLEEPIEKEGSLVGDGKDLKVGVLGSDLCIEGVVCTRERDAELNGDVGFDGSKEEGKGVDPSGGEAAEALGEDSQVLRSLESKSVNEIAELDGNEATLKTLDEQKNIDDKEVNKLVEKEAISDVIQAEPDVTQSIKEHAGDLGEGSQVVRSLEGKSENETAELDGNDVTLKTLDEQKNIDIQVESDISQSIEGQAGIAEQVGSQGEQEIEGEKLDDAKQRKPTHGRVAKHVSNKSSGNILQASYQLPKEKSEFSVYDMVWGKVKSHPWWPGQIFDPSDSSVEAKKHLKKDRHLVAYFGDRTFAWNESSQLKLFRTHFSNVVKQSNSDAFQNAVDCALDEVGRCAEFGLACSCIPKDTYDEIKLQTVQNTGIREELSFTRRVDESLNASSFSPENILEYLKTLSEFPTGGFDRLELLIAKAQLLAFYRLKGYSCLPELQYCGVVDNDTDAFLIKDLIKGSDKSLSEVNKHATHASKKGQTGAGNLKTANGSCLKRKHNLKDDLYPEKKKIILSEAAGGTPDSSLGNYQPGDATDNLISPASSKKRKTIDHCAGVSGMKDRRKTISLAKVSNTINQSFKIGERILRVANQLTGPPSSMLKCSGDRTQMEDGSADGFPGNGSDVFSPNPEKTQKSSFTVPTEYSSLDDLLHLLQWVAHEPLGDYSSLNVIVSFFSDFRNSIIVANDSGKENFPTKKVGAKRNKRPVGGSPETFEFDDLSHTHWTDMGIQSGSEKQQSQRSSRRDYQHAPAEPEKPFIVYTRRSYSRKQCSDSNHVAVPEKHSGCADENSPVELVLNFAELDSVPSEMRLNKIFRRFGPLNESETEVDRGSSRARVVFKKCVDAEVAFSSAKKFNIFGSVLVNYKLNHTPSTLSKASSLATTQDQENGNAS</sequence>
<dbReference type="EMBL" id="QZWG01000020">
    <property type="protein sequence ID" value="RZB44827.1"/>
    <property type="molecule type" value="Genomic_DNA"/>
</dbReference>
<comment type="caution">
    <text evidence="3">The sequence shown here is derived from an EMBL/GenBank/DDBJ whole genome shotgun (WGS) entry which is preliminary data.</text>
</comment>
<organism evidence="3 4">
    <name type="scientific">Glycine soja</name>
    <name type="common">Wild soybean</name>
    <dbReference type="NCBI Taxonomy" id="3848"/>
    <lineage>
        <taxon>Eukaryota</taxon>
        <taxon>Viridiplantae</taxon>
        <taxon>Streptophyta</taxon>
        <taxon>Embryophyta</taxon>
        <taxon>Tracheophyta</taxon>
        <taxon>Spermatophyta</taxon>
        <taxon>Magnoliopsida</taxon>
        <taxon>eudicotyledons</taxon>
        <taxon>Gunneridae</taxon>
        <taxon>Pentapetalae</taxon>
        <taxon>rosids</taxon>
        <taxon>fabids</taxon>
        <taxon>Fabales</taxon>
        <taxon>Fabaceae</taxon>
        <taxon>Papilionoideae</taxon>
        <taxon>50 kb inversion clade</taxon>
        <taxon>NPAAA clade</taxon>
        <taxon>indigoferoid/millettioid clade</taxon>
        <taxon>Phaseoleae</taxon>
        <taxon>Glycine</taxon>
        <taxon>Glycine subgen. Soja</taxon>
    </lineage>
</organism>
<feature type="compositionally biased region" description="Basic and acidic residues" evidence="1">
    <location>
        <begin position="216"/>
        <end position="225"/>
    </location>
</feature>
<dbReference type="EMBL" id="QZWG01000020">
    <property type="protein sequence ID" value="RZB44834.1"/>
    <property type="molecule type" value="Genomic_DNA"/>
</dbReference>
<feature type="region of interest" description="Disordered" evidence="1">
    <location>
        <begin position="208"/>
        <end position="240"/>
    </location>
</feature>
<feature type="region of interest" description="Disordered" evidence="1">
    <location>
        <begin position="1"/>
        <end position="20"/>
    </location>
</feature>
<dbReference type="EMBL" id="QZWG01000020">
    <property type="protein sequence ID" value="RZB44829.1"/>
    <property type="molecule type" value="Genomic_DNA"/>
</dbReference>
<dbReference type="PROSITE" id="PS50812">
    <property type="entry name" value="PWWP"/>
    <property type="match status" value="1"/>
</dbReference>
<dbReference type="EMBL" id="QZWG01000020">
    <property type="protein sequence ID" value="RZB44826.1"/>
    <property type="molecule type" value="Genomic_DNA"/>
</dbReference>
<name>A0A445F7M9_GLYSO</name>
<dbReference type="AlphaFoldDB" id="A0A445F7M9"/>
<evidence type="ECO:0000313" key="4">
    <source>
        <dbReference type="Proteomes" id="UP000289340"/>
    </source>
</evidence>
<evidence type="ECO:0000256" key="1">
    <source>
        <dbReference type="SAM" id="MobiDB-lite"/>
    </source>
</evidence>
<dbReference type="EMBL" id="QZWG01000020">
    <property type="protein sequence ID" value="RZB44830.1"/>
    <property type="molecule type" value="Genomic_DNA"/>
</dbReference>
<gene>
    <name evidence="3" type="ORF">D0Y65_054638</name>
</gene>
<evidence type="ECO:0000313" key="3">
    <source>
        <dbReference type="EMBL" id="RZB44832.1"/>
    </source>
</evidence>
<protein>
    <recommendedName>
        <fullName evidence="2">PWWP domain-containing protein</fullName>
    </recommendedName>
</protein>
<dbReference type="InterPro" id="IPR000313">
    <property type="entry name" value="PWWP_dom"/>
</dbReference>
<feature type="region of interest" description="Disordered" evidence="1">
    <location>
        <begin position="47"/>
        <end position="81"/>
    </location>
</feature>